<keyword evidence="3" id="KW-0735">Signal-anchor</keyword>
<keyword evidence="5" id="KW-0472">Membrane</keyword>
<dbReference type="GO" id="GO:0042285">
    <property type="term" value="F:xylosyltransferase activity"/>
    <property type="evidence" value="ECO:0007669"/>
    <property type="project" value="TreeGrafter"/>
</dbReference>
<evidence type="ECO:0000256" key="3">
    <source>
        <dbReference type="ARBA" id="ARBA00022968"/>
    </source>
</evidence>
<dbReference type="OrthoDB" id="205012at2759"/>
<organism evidence="8 9">
    <name type="scientific">Tribonema minus</name>
    <dbReference type="NCBI Taxonomy" id="303371"/>
    <lineage>
        <taxon>Eukaryota</taxon>
        <taxon>Sar</taxon>
        <taxon>Stramenopiles</taxon>
        <taxon>Ochrophyta</taxon>
        <taxon>PX clade</taxon>
        <taxon>Xanthophyceae</taxon>
        <taxon>Tribonematales</taxon>
        <taxon>Tribonemataceae</taxon>
        <taxon>Tribonema</taxon>
    </lineage>
</organism>
<dbReference type="AlphaFoldDB" id="A0A835YRB2"/>
<dbReference type="Proteomes" id="UP000664859">
    <property type="component" value="Unassembled WGS sequence"/>
</dbReference>
<feature type="chain" id="PRO_5032758900" evidence="7">
    <location>
        <begin position="16"/>
        <end position="390"/>
    </location>
</feature>
<evidence type="ECO:0000256" key="4">
    <source>
        <dbReference type="ARBA" id="ARBA00022989"/>
    </source>
</evidence>
<keyword evidence="9" id="KW-1185">Reference proteome</keyword>
<evidence type="ECO:0000256" key="5">
    <source>
        <dbReference type="ARBA" id="ARBA00023136"/>
    </source>
</evidence>
<evidence type="ECO:0000256" key="6">
    <source>
        <dbReference type="ARBA" id="ARBA00023180"/>
    </source>
</evidence>
<name>A0A835YRB2_9STRA</name>
<keyword evidence="8" id="KW-0808">Transferase</keyword>
<evidence type="ECO:0000256" key="2">
    <source>
        <dbReference type="ARBA" id="ARBA00022692"/>
    </source>
</evidence>
<evidence type="ECO:0000256" key="1">
    <source>
        <dbReference type="ARBA" id="ARBA00004606"/>
    </source>
</evidence>
<dbReference type="GO" id="GO:0016020">
    <property type="term" value="C:membrane"/>
    <property type="evidence" value="ECO:0007669"/>
    <property type="project" value="UniProtKB-SubCell"/>
</dbReference>
<feature type="signal peptide" evidence="7">
    <location>
        <begin position="1"/>
        <end position="15"/>
    </location>
</feature>
<comment type="caution">
    <text evidence="8">The sequence shown here is derived from an EMBL/GenBank/DDBJ whole genome shotgun (WGS) entry which is preliminary data.</text>
</comment>
<protein>
    <submittedName>
        <fullName evidence="8">Glycosyl-transferase for dystroglycan-domain-containing protein</fullName>
    </submittedName>
</protein>
<keyword evidence="2" id="KW-0812">Transmembrane</keyword>
<keyword evidence="6" id="KW-0325">Glycoprotein</keyword>
<keyword evidence="7" id="KW-0732">Signal</keyword>
<dbReference type="PANTHER" id="PTHR12270:SF52">
    <property type="entry name" value="GLYCOSYLTRANSFERASE-LIKE PROTEIN GNT13-RELATED"/>
    <property type="match status" value="1"/>
</dbReference>
<dbReference type="GO" id="GO:0035269">
    <property type="term" value="P:protein O-linked glycosylation via mannose"/>
    <property type="evidence" value="ECO:0007669"/>
    <property type="project" value="TreeGrafter"/>
</dbReference>
<sequence length="390" mass="42125">MLAARILAWIGPISAAVLMPRGAAPYLPPNNTRNHGSAAASATAPTATAGGIDKIESRCPQLRVRYVEEQAGGGAAAAEDYPVNRMRNLAIDGVGTSHYVMVDVDLWPREGLYEHLHATAAGQAAEAFMSRWNAFVVPAFEKKANLSQCKGGSEPLSAELPPSESANACWQEVAGAVPKMCAFDPTTAEAALNDISDLAGCLLAHQCSIFYPRVPASHGSTNYTAWTRQSALRRIPCFQSSRYEPYLIVPKGPGTPRFDERFTGYGKNKIAWTSHLRYLGFRFLVLPGAFLVHCPHPPSAAKQAWQQGSAAARNGTQVQKQSGAEHSTAERYPWLGPGAANVTHAHAMNSLYKVLLADFESEYGSTDREGVTDLCRDDAPDLALDMSFYE</sequence>
<evidence type="ECO:0000313" key="8">
    <source>
        <dbReference type="EMBL" id="KAG5179706.1"/>
    </source>
</evidence>
<dbReference type="EMBL" id="JAFCMP010000445">
    <property type="protein sequence ID" value="KAG5179706.1"/>
    <property type="molecule type" value="Genomic_DNA"/>
</dbReference>
<keyword evidence="4" id="KW-1133">Transmembrane helix</keyword>
<dbReference type="Pfam" id="PF13896">
    <property type="entry name" value="Glyco_transf_49"/>
    <property type="match status" value="1"/>
</dbReference>
<evidence type="ECO:0000313" key="9">
    <source>
        <dbReference type="Proteomes" id="UP000664859"/>
    </source>
</evidence>
<dbReference type="InterPro" id="IPR051292">
    <property type="entry name" value="Xyl/GlcA_transferase"/>
</dbReference>
<dbReference type="GO" id="GO:0015020">
    <property type="term" value="F:glucuronosyltransferase activity"/>
    <property type="evidence" value="ECO:0007669"/>
    <property type="project" value="TreeGrafter"/>
</dbReference>
<gene>
    <name evidence="8" type="ORF">JKP88DRAFT_325618</name>
</gene>
<evidence type="ECO:0000256" key="7">
    <source>
        <dbReference type="SAM" id="SignalP"/>
    </source>
</evidence>
<proteinExistence type="predicted"/>
<accession>A0A835YRB2</accession>
<reference evidence="8" key="1">
    <citation type="submission" date="2021-02" db="EMBL/GenBank/DDBJ databases">
        <title>First Annotated Genome of the Yellow-green Alga Tribonema minus.</title>
        <authorList>
            <person name="Mahan K.M."/>
        </authorList>
    </citation>
    <scope>NUCLEOTIDE SEQUENCE</scope>
    <source>
        <strain evidence="8">UTEX B ZZ1240</strain>
    </source>
</reference>
<comment type="subcellular location">
    <subcellularLocation>
        <location evidence="1">Membrane</location>
        <topology evidence="1">Single-pass type II membrane protein</topology>
    </subcellularLocation>
</comment>
<dbReference type="PANTHER" id="PTHR12270">
    <property type="entry name" value="GLYCOSYLTRANSFERASE-RELATED"/>
    <property type="match status" value="1"/>
</dbReference>